<feature type="domain" description="UspA" evidence="2">
    <location>
        <begin position="188"/>
        <end position="347"/>
    </location>
</feature>
<gene>
    <name evidence="3" type="ORF">KDI_22420</name>
</gene>
<comment type="similarity">
    <text evidence="1">Belongs to the universal stress protein A family.</text>
</comment>
<proteinExistence type="inferred from homology"/>
<dbReference type="AlphaFoldDB" id="A0A5A5TBA5"/>
<name>A0A5A5TBA5_9CHLR</name>
<dbReference type="OrthoDB" id="9808582at2"/>
<accession>A0A5A5TBA5</accession>
<protein>
    <recommendedName>
        <fullName evidence="2">UspA domain-containing protein</fullName>
    </recommendedName>
</protein>
<dbReference type="PANTHER" id="PTHR46268">
    <property type="entry name" value="STRESS RESPONSE PROTEIN NHAX"/>
    <property type="match status" value="1"/>
</dbReference>
<dbReference type="CDD" id="cd00293">
    <property type="entry name" value="USP-like"/>
    <property type="match status" value="2"/>
</dbReference>
<evidence type="ECO:0000256" key="1">
    <source>
        <dbReference type="ARBA" id="ARBA00008791"/>
    </source>
</evidence>
<dbReference type="Proteomes" id="UP000322530">
    <property type="component" value="Unassembled WGS sequence"/>
</dbReference>
<organism evidence="3 4">
    <name type="scientific">Dictyobacter arantiisoli</name>
    <dbReference type="NCBI Taxonomy" id="2014874"/>
    <lineage>
        <taxon>Bacteria</taxon>
        <taxon>Bacillati</taxon>
        <taxon>Chloroflexota</taxon>
        <taxon>Ktedonobacteria</taxon>
        <taxon>Ktedonobacterales</taxon>
        <taxon>Dictyobacteraceae</taxon>
        <taxon>Dictyobacter</taxon>
    </lineage>
</organism>
<reference evidence="3 4" key="1">
    <citation type="submission" date="2019-01" db="EMBL/GenBank/DDBJ databases">
        <title>Draft genome sequence of Dictyobacter sp. Uno17.</title>
        <authorList>
            <person name="Wang C.M."/>
            <person name="Zheng Y."/>
            <person name="Sakai Y."/>
            <person name="Abe K."/>
            <person name="Yokota A."/>
            <person name="Yabe S."/>
        </authorList>
    </citation>
    <scope>NUCLEOTIDE SEQUENCE [LARGE SCALE GENOMIC DNA]</scope>
    <source>
        <strain evidence="3 4">Uno17</strain>
    </source>
</reference>
<dbReference type="PANTHER" id="PTHR46268:SF6">
    <property type="entry name" value="UNIVERSAL STRESS PROTEIN UP12"/>
    <property type="match status" value="1"/>
</dbReference>
<dbReference type="InterPro" id="IPR006016">
    <property type="entry name" value="UspA"/>
</dbReference>
<dbReference type="PRINTS" id="PR01438">
    <property type="entry name" value="UNVRSLSTRESS"/>
</dbReference>
<dbReference type="Gene3D" id="3.40.50.620">
    <property type="entry name" value="HUPs"/>
    <property type="match status" value="2"/>
</dbReference>
<evidence type="ECO:0000259" key="2">
    <source>
        <dbReference type="Pfam" id="PF00582"/>
    </source>
</evidence>
<dbReference type="InterPro" id="IPR014729">
    <property type="entry name" value="Rossmann-like_a/b/a_fold"/>
</dbReference>
<sequence>MFERILVPLDGSTRAARALPIIARLAHATHGSVILVSVVNHFVLGEPSSTHNHRTLSRDDISMSEAEAYLEATARSPELAHVTVEKAILSGPVASTVLYAVTSCRADLIVISSHGRSGMMSKMLGSVSEKVVCRATIPVLLLREKGSLPLVQYPQTDREENINQVPSPTPAYVGNAHRTMPTMSTGLTRILVALNGTSSAHVLLNPAAELAAALASPYGGALHLARVVLPPEVVAQKHAYGSVAETMEQAQKSLAAVTSYLHVGLMAPIVAQYRLAVTWTVVESEQIAETLVHLAEHGEDVEGEGAFGDCDIIAMATHGLAIENQLTLGSVAAHVIALTHCPILLVRPTAQMQMDRSFERSANV</sequence>
<comment type="caution">
    <text evidence="3">The sequence shown here is derived from an EMBL/GenBank/DDBJ whole genome shotgun (WGS) entry which is preliminary data.</text>
</comment>
<evidence type="ECO:0000313" key="3">
    <source>
        <dbReference type="EMBL" id="GCF08678.1"/>
    </source>
</evidence>
<dbReference type="Pfam" id="PF00582">
    <property type="entry name" value="Usp"/>
    <property type="match status" value="2"/>
</dbReference>
<dbReference type="SUPFAM" id="SSF52402">
    <property type="entry name" value="Adenine nucleotide alpha hydrolases-like"/>
    <property type="match status" value="2"/>
</dbReference>
<feature type="domain" description="UspA" evidence="2">
    <location>
        <begin position="1"/>
        <end position="143"/>
    </location>
</feature>
<dbReference type="EMBL" id="BIXY01000028">
    <property type="protein sequence ID" value="GCF08678.1"/>
    <property type="molecule type" value="Genomic_DNA"/>
</dbReference>
<keyword evidence="4" id="KW-1185">Reference proteome</keyword>
<dbReference type="InterPro" id="IPR006015">
    <property type="entry name" value="Universal_stress_UspA"/>
</dbReference>
<dbReference type="RefSeq" id="WP_149401654.1">
    <property type="nucleotide sequence ID" value="NZ_BIXY01000028.1"/>
</dbReference>
<evidence type="ECO:0000313" key="4">
    <source>
        <dbReference type="Proteomes" id="UP000322530"/>
    </source>
</evidence>